<keyword evidence="1" id="KW-0813">Transport</keyword>
<comment type="caution">
    <text evidence="5">The sequence shown here is derived from an EMBL/GenBank/DDBJ whole genome shotgun (WGS) entry which is preliminary data.</text>
</comment>
<sequence>MRPSDLCSEQEISAMVRSFYDAVRQDEQLGPVFNTFVGDWEYHLLKLTDFWSSILLGSGRFRGTPMPKHVALPNLNAQLFERWLALFREATAAQPNRAMGEQAYETAQRIAESLWYGYQISRRPETVPTELQHG</sequence>
<dbReference type="CDD" id="cd08916">
    <property type="entry name" value="TrHb3_P"/>
    <property type="match status" value="1"/>
</dbReference>
<evidence type="ECO:0000256" key="2">
    <source>
        <dbReference type="ARBA" id="ARBA00022617"/>
    </source>
</evidence>
<dbReference type="Pfam" id="PF01152">
    <property type="entry name" value="Bac_globin"/>
    <property type="match status" value="1"/>
</dbReference>
<dbReference type="RefSeq" id="WP_340363545.1">
    <property type="nucleotide sequence ID" value="NZ_JBBKZV010000005.1"/>
</dbReference>
<organism evidence="5 6">
    <name type="scientific">Variovorax humicola</name>
    <dbReference type="NCBI Taxonomy" id="1769758"/>
    <lineage>
        <taxon>Bacteria</taxon>
        <taxon>Pseudomonadati</taxon>
        <taxon>Pseudomonadota</taxon>
        <taxon>Betaproteobacteria</taxon>
        <taxon>Burkholderiales</taxon>
        <taxon>Comamonadaceae</taxon>
        <taxon>Variovorax</taxon>
    </lineage>
</organism>
<gene>
    <name evidence="5" type="ORF">WKW80_10655</name>
</gene>
<protein>
    <submittedName>
        <fullName evidence="5">Group III truncated hemoglobin</fullName>
    </submittedName>
</protein>
<keyword evidence="4" id="KW-0408">Iron</keyword>
<dbReference type="EMBL" id="JBBKZV010000005">
    <property type="protein sequence ID" value="MEJ8822495.1"/>
    <property type="molecule type" value="Genomic_DNA"/>
</dbReference>
<evidence type="ECO:0000313" key="5">
    <source>
        <dbReference type="EMBL" id="MEJ8822495.1"/>
    </source>
</evidence>
<keyword evidence="6" id="KW-1185">Reference proteome</keyword>
<evidence type="ECO:0000256" key="1">
    <source>
        <dbReference type="ARBA" id="ARBA00022448"/>
    </source>
</evidence>
<dbReference type="InterPro" id="IPR001486">
    <property type="entry name" value="Hemoglobin_trunc"/>
</dbReference>
<evidence type="ECO:0000313" key="6">
    <source>
        <dbReference type="Proteomes" id="UP001363010"/>
    </source>
</evidence>
<accession>A0ABU8VY06</accession>
<keyword evidence="2" id="KW-0349">Heme</keyword>
<evidence type="ECO:0000256" key="4">
    <source>
        <dbReference type="ARBA" id="ARBA00023004"/>
    </source>
</evidence>
<dbReference type="InterPro" id="IPR012292">
    <property type="entry name" value="Globin/Proto"/>
</dbReference>
<dbReference type="SUPFAM" id="SSF46458">
    <property type="entry name" value="Globin-like"/>
    <property type="match status" value="1"/>
</dbReference>
<name>A0ABU8VY06_9BURK</name>
<dbReference type="InterPro" id="IPR009050">
    <property type="entry name" value="Globin-like_sf"/>
</dbReference>
<dbReference type="Gene3D" id="1.10.490.10">
    <property type="entry name" value="Globins"/>
    <property type="match status" value="1"/>
</dbReference>
<proteinExistence type="predicted"/>
<dbReference type="Proteomes" id="UP001363010">
    <property type="component" value="Unassembled WGS sequence"/>
</dbReference>
<keyword evidence="3" id="KW-0479">Metal-binding</keyword>
<reference evidence="5 6" key="1">
    <citation type="submission" date="2024-03" db="EMBL/GenBank/DDBJ databases">
        <title>Novel species of the genus Variovorax.</title>
        <authorList>
            <person name="Liu Q."/>
            <person name="Xin Y.-H."/>
        </authorList>
    </citation>
    <scope>NUCLEOTIDE SEQUENCE [LARGE SCALE GENOMIC DNA]</scope>
    <source>
        <strain evidence="5 6">KACC 18501</strain>
    </source>
</reference>
<evidence type="ECO:0000256" key="3">
    <source>
        <dbReference type="ARBA" id="ARBA00022723"/>
    </source>
</evidence>